<dbReference type="Pfam" id="PF07690">
    <property type="entry name" value="MFS_1"/>
    <property type="match status" value="1"/>
</dbReference>
<keyword evidence="5 7" id="KW-1133">Transmembrane helix</keyword>
<organism evidence="8 9">
    <name type="scientific">Denitromonas iodatirespirans</name>
    <dbReference type="NCBI Taxonomy" id="2795389"/>
    <lineage>
        <taxon>Bacteria</taxon>
        <taxon>Pseudomonadati</taxon>
        <taxon>Pseudomonadota</taxon>
        <taxon>Betaproteobacteria</taxon>
        <taxon>Rhodocyclales</taxon>
        <taxon>Zoogloeaceae</taxon>
        <taxon>Denitromonas</taxon>
    </lineage>
</organism>
<feature type="transmembrane region" description="Helical" evidence="7">
    <location>
        <begin position="332"/>
        <end position="355"/>
    </location>
</feature>
<evidence type="ECO:0000313" key="8">
    <source>
        <dbReference type="EMBL" id="MBT0960707.1"/>
    </source>
</evidence>
<evidence type="ECO:0000256" key="7">
    <source>
        <dbReference type="SAM" id="Phobius"/>
    </source>
</evidence>
<feature type="transmembrane region" description="Helical" evidence="7">
    <location>
        <begin position="42"/>
        <end position="62"/>
    </location>
</feature>
<evidence type="ECO:0000256" key="1">
    <source>
        <dbReference type="ARBA" id="ARBA00004651"/>
    </source>
</evidence>
<accession>A0A944DA63</accession>
<keyword evidence="4 7" id="KW-0812">Transmembrane</keyword>
<feature type="transmembrane region" description="Helical" evidence="7">
    <location>
        <begin position="127"/>
        <end position="150"/>
    </location>
</feature>
<dbReference type="GO" id="GO:0005886">
    <property type="term" value="C:plasma membrane"/>
    <property type="evidence" value="ECO:0007669"/>
    <property type="project" value="UniProtKB-SubCell"/>
</dbReference>
<reference evidence="9" key="1">
    <citation type="journal article" date="2022" name="ISME J.">
        <title>Genetic and phylogenetic analysis of dissimilatory iodate-reducing bacteria identifies potential niches across the world's oceans.</title>
        <authorList>
            <person name="Reyes-Umana V."/>
            <person name="Henning Z."/>
            <person name="Lee K."/>
            <person name="Barnum T.P."/>
            <person name="Coates J.D."/>
        </authorList>
    </citation>
    <scope>NUCLEOTIDE SEQUENCE [LARGE SCALE GENOMIC DNA]</scope>
    <source>
        <strain evidence="9">IR12</strain>
    </source>
</reference>
<evidence type="ECO:0000256" key="2">
    <source>
        <dbReference type="ARBA" id="ARBA00022448"/>
    </source>
</evidence>
<dbReference type="InterPro" id="IPR011701">
    <property type="entry name" value="MFS"/>
</dbReference>
<protein>
    <submittedName>
        <fullName evidence="8">Lysophospholipid transporter LplT</fullName>
    </submittedName>
</protein>
<dbReference type="PANTHER" id="PTHR43266">
    <property type="entry name" value="MACROLIDE-EFFLUX PROTEIN"/>
    <property type="match status" value="1"/>
</dbReference>
<dbReference type="InterPro" id="IPR036259">
    <property type="entry name" value="MFS_trans_sf"/>
</dbReference>
<dbReference type="Proteomes" id="UP000694660">
    <property type="component" value="Unassembled WGS sequence"/>
</dbReference>
<evidence type="ECO:0000256" key="3">
    <source>
        <dbReference type="ARBA" id="ARBA00022475"/>
    </source>
</evidence>
<name>A0A944DA63_DENI1</name>
<evidence type="ECO:0000256" key="4">
    <source>
        <dbReference type="ARBA" id="ARBA00022692"/>
    </source>
</evidence>
<dbReference type="GO" id="GO:0022857">
    <property type="term" value="F:transmembrane transporter activity"/>
    <property type="evidence" value="ECO:0007669"/>
    <property type="project" value="InterPro"/>
</dbReference>
<keyword evidence="9" id="KW-1185">Reference proteome</keyword>
<feature type="transmembrane region" description="Helical" evidence="7">
    <location>
        <begin position="77"/>
        <end position="106"/>
    </location>
</feature>
<feature type="transmembrane region" description="Helical" evidence="7">
    <location>
        <begin position="290"/>
        <end position="312"/>
    </location>
</feature>
<evidence type="ECO:0000256" key="6">
    <source>
        <dbReference type="ARBA" id="ARBA00023136"/>
    </source>
</evidence>
<comment type="caution">
    <text evidence="8">The sequence shown here is derived from an EMBL/GenBank/DDBJ whole genome shotgun (WGS) entry which is preliminary data.</text>
</comment>
<evidence type="ECO:0000256" key="5">
    <source>
        <dbReference type="ARBA" id="ARBA00022989"/>
    </source>
</evidence>
<dbReference type="EMBL" id="JAEKFT010000005">
    <property type="protein sequence ID" value="MBT0960707.1"/>
    <property type="molecule type" value="Genomic_DNA"/>
</dbReference>
<feature type="transmembrane region" description="Helical" evidence="7">
    <location>
        <begin position="225"/>
        <end position="248"/>
    </location>
</feature>
<feature type="transmembrane region" description="Helical" evidence="7">
    <location>
        <begin position="170"/>
        <end position="189"/>
    </location>
</feature>
<keyword evidence="6 7" id="KW-0472">Membrane</keyword>
<feature type="transmembrane region" description="Helical" evidence="7">
    <location>
        <begin position="399"/>
        <end position="415"/>
    </location>
</feature>
<keyword evidence="2" id="KW-0813">Transport</keyword>
<keyword evidence="3" id="KW-1003">Cell membrane</keyword>
<feature type="transmembrane region" description="Helical" evidence="7">
    <location>
        <begin position="260"/>
        <end position="278"/>
    </location>
</feature>
<dbReference type="RefSeq" id="WP_214360469.1">
    <property type="nucleotide sequence ID" value="NZ_JAEKFT010000005.1"/>
</dbReference>
<dbReference type="Gene3D" id="1.20.1250.20">
    <property type="entry name" value="MFS general substrate transporter like domains"/>
    <property type="match status" value="1"/>
</dbReference>
<dbReference type="NCBIfam" id="NF008397">
    <property type="entry name" value="PRK11195.1"/>
    <property type="match status" value="1"/>
</dbReference>
<sequence length="437" mass="47010">MPLGFYIIMAAQFFSALADNALLIASIALLRDMQAPASYEPLLKLFFTVSYVALAAFVGAYADSMAKWRVMLISNTIKIVGCSVMVFGVHPLFAYAIVGLGAAAYSPAKYGILTEYLPHRLLVVANGWIEGLTIGAIILGTGIGGALIYPGVSEALLSLNLPLIDTPFEMALLVIGLIYVIAAVFNLFVPDTGVDHKVLKSNPLYLLHDFNHCLKLLWRDKLGQISLAVTTLFWGAGATLQFIVLKWADDSLGIALSKASLLQGVVAIGISIGAVLAARKITLRGSTRVIPLGIAMGLSMLLMIVVPYVPLYELASFQVFGLHIPIELRTCAVMLLLICVGAMAGFFVVPMNALLQHRGHILMGAGHSIAVQNFNENLSILIMIALYAGLIWLGVSVNVVIVLFGLFVAGAMLLVQKVHQANQREFDNVALLEDTHH</sequence>
<gene>
    <name evidence="8" type="primary">lplT</name>
    <name evidence="8" type="ORF">I8J34_05910</name>
</gene>
<dbReference type="SUPFAM" id="SSF103473">
    <property type="entry name" value="MFS general substrate transporter"/>
    <property type="match status" value="1"/>
</dbReference>
<comment type="subcellular location">
    <subcellularLocation>
        <location evidence="1">Cell membrane</location>
        <topology evidence="1">Multi-pass membrane protein</topology>
    </subcellularLocation>
</comment>
<dbReference type="PANTHER" id="PTHR43266:SF2">
    <property type="entry name" value="MAJOR FACILITATOR SUPERFAMILY (MFS) PROFILE DOMAIN-CONTAINING PROTEIN"/>
    <property type="match status" value="1"/>
</dbReference>
<feature type="transmembrane region" description="Helical" evidence="7">
    <location>
        <begin position="376"/>
        <end position="393"/>
    </location>
</feature>
<evidence type="ECO:0000313" key="9">
    <source>
        <dbReference type="Proteomes" id="UP000694660"/>
    </source>
</evidence>
<feature type="transmembrane region" description="Helical" evidence="7">
    <location>
        <begin position="6"/>
        <end position="30"/>
    </location>
</feature>
<dbReference type="AlphaFoldDB" id="A0A944DA63"/>
<proteinExistence type="predicted"/>